<evidence type="ECO:0000313" key="3">
    <source>
        <dbReference type="Proteomes" id="UP000244893"/>
    </source>
</evidence>
<accession>A0A2V1HNU1</accession>
<evidence type="ECO:0000256" key="1">
    <source>
        <dbReference type="SAM" id="SignalP"/>
    </source>
</evidence>
<organism evidence="2 3">
    <name type="scientific">Amnibacterium flavum</name>
    <dbReference type="NCBI Taxonomy" id="2173173"/>
    <lineage>
        <taxon>Bacteria</taxon>
        <taxon>Bacillati</taxon>
        <taxon>Actinomycetota</taxon>
        <taxon>Actinomycetes</taxon>
        <taxon>Micrococcales</taxon>
        <taxon>Microbacteriaceae</taxon>
        <taxon>Amnibacterium</taxon>
    </lineage>
</organism>
<feature type="signal peptide" evidence="1">
    <location>
        <begin position="1"/>
        <end position="23"/>
    </location>
</feature>
<dbReference type="Proteomes" id="UP000244893">
    <property type="component" value="Unassembled WGS sequence"/>
</dbReference>
<evidence type="ECO:0000313" key="2">
    <source>
        <dbReference type="EMBL" id="PVZ94228.1"/>
    </source>
</evidence>
<dbReference type="RefSeq" id="WP_116756741.1">
    <property type="nucleotide sequence ID" value="NZ_JBHUEX010000001.1"/>
</dbReference>
<reference evidence="2 3" key="1">
    <citation type="submission" date="2018-05" db="EMBL/GenBank/DDBJ databases">
        <title>Amnibacterium sp. M8JJ-5, whole genome shotgun sequence.</title>
        <authorList>
            <person name="Tuo L."/>
        </authorList>
    </citation>
    <scope>NUCLEOTIDE SEQUENCE [LARGE SCALE GENOMIC DNA]</scope>
    <source>
        <strain evidence="2 3">M8JJ-5</strain>
    </source>
</reference>
<comment type="caution">
    <text evidence="2">The sequence shown here is derived from an EMBL/GenBank/DDBJ whole genome shotgun (WGS) entry which is preliminary data.</text>
</comment>
<gene>
    <name evidence="2" type="ORF">DDQ50_10825</name>
</gene>
<dbReference type="AlphaFoldDB" id="A0A2V1HNU1"/>
<dbReference type="EMBL" id="QEOP01000002">
    <property type="protein sequence ID" value="PVZ94228.1"/>
    <property type="molecule type" value="Genomic_DNA"/>
</dbReference>
<proteinExistence type="predicted"/>
<name>A0A2V1HNU1_9MICO</name>
<protein>
    <recommendedName>
        <fullName evidence="4">Lipoprotein</fullName>
    </recommendedName>
</protein>
<feature type="chain" id="PRO_5038688182" description="Lipoprotein" evidence="1">
    <location>
        <begin position="24"/>
        <end position="159"/>
    </location>
</feature>
<keyword evidence="1" id="KW-0732">Signal</keyword>
<evidence type="ECO:0008006" key="4">
    <source>
        <dbReference type="Google" id="ProtNLM"/>
    </source>
</evidence>
<sequence length="159" mass="16228">MKFRLTSALAAPAVVLTAVLSLSGCSGDGAMSTDDAAAYYLENVCPGIPLRADFADAFKSLDMARLVPAATAFRDQREANAEAFADPDHVWPEAVADDIVIIHDNLVAQVDGLTEVAAAPSVTDAAVVPLPDGTAAGEAGARVREALGLSADLSECAAS</sequence>
<keyword evidence="3" id="KW-1185">Reference proteome</keyword>
<dbReference type="PROSITE" id="PS51257">
    <property type="entry name" value="PROKAR_LIPOPROTEIN"/>
    <property type="match status" value="1"/>
</dbReference>